<evidence type="ECO:0000313" key="2">
    <source>
        <dbReference type="EMBL" id="KRO61879.1"/>
    </source>
</evidence>
<dbReference type="PANTHER" id="PTHR11236:SF18">
    <property type="entry name" value="AMINODEOXYCHORISMATE SYNTHASE"/>
    <property type="match status" value="1"/>
</dbReference>
<evidence type="ECO:0000313" key="3">
    <source>
        <dbReference type="Proteomes" id="UP000051269"/>
    </source>
</evidence>
<dbReference type="AlphaFoldDB" id="A0A0R2RH05"/>
<protein>
    <recommendedName>
        <fullName evidence="1">Chorismate-utilising enzyme C-terminal domain-containing protein</fullName>
    </recommendedName>
</protein>
<dbReference type="GO" id="GO:0005737">
    <property type="term" value="C:cytoplasm"/>
    <property type="evidence" value="ECO:0007669"/>
    <property type="project" value="TreeGrafter"/>
</dbReference>
<dbReference type="GO" id="GO:0000162">
    <property type="term" value="P:L-tryptophan biosynthetic process"/>
    <property type="evidence" value="ECO:0007669"/>
    <property type="project" value="TreeGrafter"/>
</dbReference>
<name>A0A0R2RH05_9BACT</name>
<dbReference type="InterPro" id="IPR019999">
    <property type="entry name" value="Anth_synth_I-like"/>
</dbReference>
<dbReference type="Pfam" id="PF00425">
    <property type="entry name" value="Chorismate_bind"/>
    <property type="match status" value="1"/>
</dbReference>
<dbReference type="PANTHER" id="PTHR11236">
    <property type="entry name" value="AMINOBENZOATE/ANTHRANILATE SYNTHASE"/>
    <property type="match status" value="1"/>
</dbReference>
<dbReference type="Proteomes" id="UP000051269">
    <property type="component" value="Unassembled WGS sequence"/>
</dbReference>
<dbReference type="GO" id="GO:0008153">
    <property type="term" value="P:4-aminobenzoate biosynthetic process"/>
    <property type="evidence" value="ECO:0007669"/>
    <property type="project" value="TreeGrafter"/>
</dbReference>
<reference evidence="2 3" key="1">
    <citation type="submission" date="2015-10" db="EMBL/GenBank/DDBJ databases">
        <title>Metagenome-Assembled Genomes uncover a global brackish microbiome.</title>
        <authorList>
            <person name="Hugerth L.W."/>
            <person name="Larsson J."/>
            <person name="Alneberg J."/>
            <person name="Lindh M.V."/>
            <person name="Legrand C."/>
            <person name="Pinhassi J."/>
            <person name="Andersson A.F."/>
        </authorList>
    </citation>
    <scope>NUCLEOTIDE SEQUENCE [LARGE SCALE GENOMIC DNA]</scope>
    <source>
        <strain evidence="2">BACL18 MAG-120507-bin52</strain>
    </source>
</reference>
<proteinExistence type="predicted"/>
<feature type="domain" description="Chorismate-utilising enzyme C-terminal" evidence="1">
    <location>
        <begin position="108"/>
        <end position="361"/>
    </location>
</feature>
<organism evidence="2 3">
    <name type="scientific">Verrucomicrobia subdivision 6 bacterium BACL9 MAG-120507-bin52</name>
    <dbReference type="NCBI Taxonomy" id="1655590"/>
    <lineage>
        <taxon>Bacteria</taxon>
        <taxon>Pseudomonadati</taxon>
        <taxon>Verrucomicrobiota</taxon>
        <taxon>Verrucomicrobiia</taxon>
        <taxon>Verrucomicrobiales</taxon>
        <taxon>Verrucomicrobia subdivision 6</taxon>
    </lineage>
</organism>
<accession>A0A0R2RH05</accession>
<dbReference type="GO" id="GO:0046820">
    <property type="term" value="F:4-amino-4-deoxychorismate synthase activity"/>
    <property type="evidence" value="ECO:0007669"/>
    <property type="project" value="TreeGrafter"/>
</dbReference>
<dbReference type="InterPro" id="IPR005801">
    <property type="entry name" value="ADC_synthase"/>
</dbReference>
<dbReference type="InterPro" id="IPR015890">
    <property type="entry name" value="Chorismate_C"/>
</dbReference>
<dbReference type="SUPFAM" id="SSF56322">
    <property type="entry name" value="ADC synthase"/>
    <property type="match status" value="1"/>
</dbReference>
<dbReference type="Gene3D" id="3.60.120.10">
    <property type="entry name" value="Anthranilate synthase"/>
    <property type="match status" value="1"/>
</dbReference>
<gene>
    <name evidence="2" type="ORF">ABR82_04420</name>
</gene>
<sequence length="380" mass="42644">MKPTAAVVRGDYGPGVVYLGYQPDRVLSGGPTEIGKLEEEMERQRKKNILWDQPHPPGAAIGGFDFEGNWHFSFFSKLEARPLSDLWPEGEGRFQASEESWSCRTGPARYAEMVREAQEEIRKGEIYQVNLARFLKCEVEGLDAWEFFRWLWRTGQAPRSFFYQMGDRALAGASMELFLGMEGDRVVTQPIKGTRPRGFCREVDERAALELGTDPKEVAELIMITDLLRNDLGAICQFGSVEVRDLVRSRSYSHVHHLYSTIEGRLRPELGMVKAVRECLPGGSVTGAPKRRAVEILKKLEDEPRGFYTGALGYFGYDGTARFAMGIRMAEIEGHRVRCGVGSGITIGSDPLAEFEETRAKARVMVESMAAYQAAQRVRA</sequence>
<comment type="caution">
    <text evidence="2">The sequence shown here is derived from an EMBL/GenBank/DDBJ whole genome shotgun (WGS) entry which is preliminary data.</text>
</comment>
<dbReference type="EMBL" id="LIBO01000182">
    <property type="protein sequence ID" value="KRO61879.1"/>
    <property type="molecule type" value="Genomic_DNA"/>
</dbReference>
<dbReference type="PRINTS" id="PR00095">
    <property type="entry name" value="ANTSNTHASEI"/>
</dbReference>
<evidence type="ECO:0000259" key="1">
    <source>
        <dbReference type="Pfam" id="PF00425"/>
    </source>
</evidence>